<feature type="transmembrane region" description="Helical" evidence="1">
    <location>
        <begin position="41"/>
        <end position="60"/>
    </location>
</feature>
<keyword evidence="1" id="KW-0812">Transmembrane</keyword>
<evidence type="ECO:0000313" key="3">
    <source>
        <dbReference type="Proteomes" id="UP000070457"/>
    </source>
</evidence>
<proteinExistence type="predicted"/>
<dbReference type="Proteomes" id="UP000070457">
    <property type="component" value="Unassembled WGS sequence"/>
</dbReference>
<gene>
    <name evidence="2" type="ORF">TR69_WS6001000813</name>
</gene>
<dbReference type="AlphaFoldDB" id="A0A136LYP8"/>
<name>A0A136LYP8_9BACT</name>
<dbReference type="STRING" id="1617426.TR69_WS6001000813"/>
<comment type="caution">
    <text evidence="2">The sequence shown here is derived from an EMBL/GenBank/DDBJ whole genome shotgun (WGS) entry which is preliminary data.</text>
</comment>
<evidence type="ECO:0000313" key="2">
    <source>
        <dbReference type="EMBL" id="KXK26792.1"/>
    </source>
</evidence>
<accession>A0A136LYP8</accession>
<keyword evidence="1" id="KW-1133">Transmembrane helix</keyword>
<dbReference type="EMBL" id="JYNZ01000003">
    <property type="protein sequence ID" value="KXK26792.1"/>
    <property type="molecule type" value="Genomic_DNA"/>
</dbReference>
<organism evidence="2 3">
    <name type="scientific">candidate division WS6 bacterium OLB20</name>
    <dbReference type="NCBI Taxonomy" id="1617426"/>
    <lineage>
        <taxon>Bacteria</taxon>
        <taxon>Candidatus Dojkabacteria</taxon>
    </lineage>
</organism>
<reference evidence="2 3" key="1">
    <citation type="submission" date="2015-02" db="EMBL/GenBank/DDBJ databases">
        <title>Improved understanding of the partial-nitritation anammox process through 23 genomes representing the majority of the microbial community.</title>
        <authorList>
            <person name="Speth D.R."/>
            <person name="In T Zandt M."/>
            <person name="Guerrero Cruz S."/>
            <person name="Jetten M.S."/>
            <person name="Dutilh B.E."/>
        </authorList>
    </citation>
    <scope>NUCLEOTIDE SEQUENCE [LARGE SCALE GENOMIC DNA]</scope>
    <source>
        <strain evidence="2">OLB20</strain>
    </source>
</reference>
<keyword evidence="1" id="KW-0472">Membrane</keyword>
<sequence length="108" mass="12309">MRLRKGKETVGMFKGVPLTLNWDYLFKEHGLRRETETAEKALSRLLMAVLLLTLGSLLAYDFLQGRFLPFEVLNPDRIADAVFWGECCCICMQCFSDATVHCLSILCD</sequence>
<protein>
    <submittedName>
        <fullName evidence="2">Uncharacterized protein</fullName>
    </submittedName>
</protein>
<evidence type="ECO:0000256" key="1">
    <source>
        <dbReference type="SAM" id="Phobius"/>
    </source>
</evidence>